<feature type="domain" description="ATPase AAA-type core" evidence="1">
    <location>
        <begin position="108"/>
        <end position="309"/>
    </location>
</feature>
<dbReference type="Proteomes" id="UP000324233">
    <property type="component" value="Chromosome"/>
</dbReference>
<sequence length="385" mass="42645">MPQVGYDEQTIRQHRTLGAATRCHRMLQRLNLKNFTVFQDAEVEFVPGINVFLGANATGKTHAMKVVYALIRSVKDYHAKHASPTRRSRGLEPKIEEKLSAVFRPEAGSTGRLVRRFGSSPIADVSLTLKGAKIEGGIDFESFHLEILDDSASCPASLFLPAREVLSIYPGFLAAYQNRELAFDETYYDLCLALSASPLRGRRGAAASSIREPLVACLDAEVVLRGDSFFVKSEDDGIVEAHLVAEGYRKIATLLHLIANGSLAKGSVLFWDEPEANLNPRLTKVVADFLLRLAGNGIQVVLATHDYLLTNELSLQAEYQTDAARRSPIRFFSFTRGKDQSVGVQWGATLADLAENPIMEEFQALYDRERRLFLARDEEPAGRGD</sequence>
<dbReference type="SUPFAM" id="SSF52540">
    <property type="entry name" value="P-loop containing nucleoside triphosphate hydrolases"/>
    <property type="match status" value="1"/>
</dbReference>
<dbReference type="InterPro" id="IPR003959">
    <property type="entry name" value="ATPase_AAA_core"/>
</dbReference>
<dbReference type="KEGG" id="agv:OJF2_10160"/>
<evidence type="ECO:0000259" key="1">
    <source>
        <dbReference type="Pfam" id="PF13304"/>
    </source>
</evidence>
<dbReference type="RefSeq" id="WP_210420417.1">
    <property type="nucleotide sequence ID" value="NZ_CP042997.1"/>
</dbReference>
<dbReference type="GO" id="GO:0005524">
    <property type="term" value="F:ATP binding"/>
    <property type="evidence" value="ECO:0007669"/>
    <property type="project" value="InterPro"/>
</dbReference>
<dbReference type="CDD" id="cd00267">
    <property type="entry name" value="ABC_ATPase"/>
    <property type="match status" value="1"/>
</dbReference>
<dbReference type="GO" id="GO:0016887">
    <property type="term" value="F:ATP hydrolysis activity"/>
    <property type="evidence" value="ECO:0007669"/>
    <property type="project" value="InterPro"/>
</dbReference>
<dbReference type="InterPro" id="IPR027417">
    <property type="entry name" value="P-loop_NTPase"/>
</dbReference>
<accession>A0A5B9VWR6</accession>
<dbReference type="PANTHER" id="PTHR43581">
    <property type="entry name" value="ATP/GTP PHOSPHATASE"/>
    <property type="match status" value="1"/>
</dbReference>
<dbReference type="Pfam" id="PF13304">
    <property type="entry name" value="AAA_21"/>
    <property type="match status" value="1"/>
</dbReference>
<protein>
    <submittedName>
        <fullName evidence="2">Recombination protein F</fullName>
    </submittedName>
</protein>
<dbReference type="EMBL" id="CP042997">
    <property type="protein sequence ID" value="QEH32539.1"/>
    <property type="molecule type" value="Genomic_DNA"/>
</dbReference>
<name>A0A5B9VWR6_9BACT</name>
<dbReference type="Gene3D" id="3.40.50.300">
    <property type="entry name" value="P-loop containing nucleotide triphosphate hydrolases"/>
    <property type="match status" value="2"/>
</dbReference>
<evidence type="ECO:0000313" key="3">
    <source>
        <dbReference type="Proteomes" id="UP000324233"/>
    </source>
</evidence>
<keyword evidence="3" id="KW-1185">Reference proteome</keyword>
<proteinExistence type="predicted"/>
<organism evidence="2 3">
    <name type="scientific">Aquisphaera giovannonii</name>
    <dbReference type="NCBI Taxonomy" id="406548"/>
    <lineage>
        <taxon>Bacteria</taxon>
        <taxon>Pseudomonadati</taxon>
        <taxon>Planctomycetota</taxon>
        <taxon>Planctomycetia</taxon>
        <taxon>Isosphaerales</taxon>
        <taxon>Isosphaeraceae</taxon>
        <taxon>Aquisphaera</taxon>
    </lineage>
</organism>
<dbReference type="PANTHER" id="PTHR43581:SF2">
    <property type="entry name" value="EXCINUCLEASE ATPASE SUBUNIT"/>
    <property type="match status" value="1"/>
</dbReference>
<gene>
    <name evidence="2" type="ORF">OJF2_10160</name>
</gene>
<dbReference type="AlphaFoldDB" id="A0A5B9VWR6"/>
<evidence type="ECO:0000313" key="2">
    <source>
        <dbReference type="EMBL" id="QEH32539.1"/>
    </source>
</evidence>
<reference evidence="2 3" key="1">
    <citation type="submission" date="2019-08" db="EMBL/GenBank/DDBJ databases">
        <title>Deep-cultivation of Planctomycetes and their phenomic and genomic characterization uncovers novel biology.</title>
        <authorList>
            <person name="Wiegand S."/>
            <person name="Jogler M."/>
            <person name="Boedeker C."/>
            <person name="Pinto D."/>
            <person name="Vollmers J."/>
            <person name="Rivas-Marin E."/>
            <person name="Kohn T."/>
            <person name="Peeters S.H."/>
            <person name="Heuer A."/>
            <person name="Rast P."/>
            <person name="Oberbeckmann S."/>
            <person name="Bunk B."/>
            <person name="Jeske O."/>
            <person name="Meyerdierks A."/>
            <person name="Storesund J.E."/>
            <person name="Kallscheuer N."/>
            <person name="Luecker S."/>
            <person name="Lage O.M."/>
            <person name="Pohl T."/>
            <person name="Merkel B.J."/>
            <person name="Hornburger P."/>
            <person name="Mueller R.-W."/>
            <person name="Bruemmer F."/>
            <person name="Labrenz M."/>
            <person name="Spormann A.M."/>
            <person name="Op den Camp H."/>
            <person name="Overmann J."/>
            <person name="Amann R."/>
            <person name="Jetten M.S.M."/>
            <person name="Mascher T."/>
            <person name="Medema M.H."/>
            <person name="Devos D.P."/>
            <person name="Kaster A.-K."/>
            <person name="Ovreas L."/>
            <person name="Rohde M."/>
            <person name="Galperin M.Y."/>
            <person name="Jogler C."/>
        </authorList>
    </citation>
    <scope>NUCLEOTIDE SEQUENCE [LARGE SCALE GENOMIC DNA]</scope>
    <source>
        <strain evidence="2 3">OJF2</strain>
    </source>
</reference>
<dbReference type="InterPro" id="IPR051396">
    <property type="entry name" value="Bact_Antivir_Def_Nuclease"/>
</dbReference>